<dbReference type="Proteomes" id="UP001208689">
    <property type="component" value="Chromosome"/>
</dbReference>
<protein>
    <submittedName>
        <fullName evidence="1">Uncharacterized protein</fullName>
    </submittedName>
</protein>
<reference evidence="1" key="1">
    <citation type="submission" date="2022-09" db="EMBL/GenBank/DDBJ databases">
        <title>Actin cytoskeleton and complex cell architecture in an #Asgard archaeon.</title>
        <authorList>
            <person name="Ponce Toledo R.I."/>
            <person name="Schleper C."/>
            <person name="Rodrigues Oliveira T."/>
            <person name="Wollweber F."/>
            <person name="Xu J."/>
            <person name="Rittmann S."/>
            <person name="Klingl A."/>
            <person name="Pilhofer M."/>
        </authorList>
    </citation>
    <scope>NUCLEOTIDE SEQUENCE</scope>
    <source>
        <strain evidence="1">B-35</strain>
    </source>
</reference>
<sequence>MSERTGTNNNRFWKKRLNKRTRKKDHEKFHASIDKDTSLTLYRREGGLYLIIKKELVEYDLTIKPSEAPVINQYLKVPDPFESMLADIKIFENEIEPLNLGVQTTFGESKDINLISVKLAIGSGEDDYVTIDESDLFAMDVEPTMTGLLDFIQANDSIIGICDRIFDHEKGNIVLLEAKLRDPHIGISSIEFKILSSLHQRGLYLQKNMRYAGLQLYTIIKAESLTPELLSYLKAIDIDWEIVFLRRDLAIGDWLEVECEKSSISLKGYLASKYESLGFFDVNNITRIAIVNQLSFKIVVRMSELLNRVKFNKEELTGGSPDQDPLKKAEIIAAANLACAYHGIKVDIKIDKEIDPLEIQRFEEELIRL</sequence>
<evidence type="ECO:0000313" key="1">
    <source>
        <dbReference type="EMBL" id="UYP45530.1"/>
    </source>
</evidence>
<proteinExistence type="predicted"/>
<organism evidence="1 2">
    <name type="scientific">Candidatus Lokiarchaeum ossiferum</name>
    <dbReference type="NCBI Taxonomy" id="2951803"/>
    <lineage>
        <taxon>Archaea</taxon>
        <taxon>Promethearchaeati</taxon>
        <taxon>Promethearchaeota</taxon>
        <taxon>Promethearchaeia</taxon>
        <taxon>Promethearchaeales</taxon>
        <taxon>Promethearchaeaceae</taxon>
        <taxon>Candidatus Lokiarchaeum</taxon>
    </lineage>
</organism>
<gene>
    <name evidence="1" type="ORF">NEF87_001815</name>
</gene>
<keyword evidence="2" id="KW-1185">Reference proteome</keyword>
<evidence type="ECO:0000313" key="2">
    <source>
        <dbReference type="Proteomes" id="UP001208689"/>
    </source>
</evidence>
<dbReference type="EMBL" id="CP104013">
    <property type="protein sequence ID" value="UYP45530.1"/>
    <property type="molecule type" value="Genomic_DNA"/>
</dbReference>
<accession>A0ABY6HQ46</accession>
<name>A0ABY6HQ46_9ARCH</name>